<dbReference type="InterPro" id="IPR052341">
    <property type="entry name" value="LOG_family_nucleotidases"/>
</dbReference>
<comment type="caution">
    <text evidence="1">The sequence shown here is derived from an EMBL/GenBank/DDBJ whole genome shotgun (WGS) entry which is preliminary data.</text>
</comment>
<dbReference type="InterPro" id="IPR005268">
    <property type="entry name" value="CHP00725"/>
</dbReference>
<dbReference type="EMBL" id="DTGR01000133">
    <property type="protein sequence ID" value="HHS29641.1"/>
    <property type="molecule type" value="Genomic_DNA"/>
</dbReference>
<dbReference type="PANTHER" id="PTHR43393:SF3">
    <property type="entry name" value="LYSINE DECARBOXYLASE-LIKE PROTEIN"/>
    <property type="match status" value="1"/>
</dbReference>
<dbReference type="AlphaFoldDB" id="A0A7V6A472"/>
<reference evidence="1" key="1">
    <citation type="journal article" date="2020" name="mSystems">
        <title>Genome- and Community-Level Interaction Insights into Carbon Utilization and Element Cycling Functions of Hydrothermarchaeota in Hydrothermal Sediment.</title>
        <authorList>
            <person name="Zhou Z."/>
            <person name="Liu Y."/>
            <person name="Xu W."/>
            <person name="Pan J."/>
            <person name="Luo Z.H."/>
            <person name="Li M."/>
        </authorList>
    </citation>
    <scope>NUCLEOTIDE SEQUENCE [LARGE SCALE GENOMIC DNA]</scope>
    <source>
        <strain evidence="1">SpSt-767</strain>
    </source>
</reference>
<dbReference type="PANTHER" id="PTHR43393">
    <property type="entry name" value="CYTOKININ RIBOSIDE 5'-MONOPHOSPHATE PHOSPHORIBOHYDROLASE"/>
    <property type="match status" value="1"/>
</dbReference>
<dbReference type="InterPro" id="IPR041164">
    <property type="entry name" value="LDcluster4"/>
</dbReference>
<dbReference type="NCBIfam" id="TIGR00725">
    <property type="entry name" value="TIGR00725 family protein"/>
    <property type="match status" value="1"/>
</dbReference>
<dbReference type="SUPFAM" id="SSF102405">
    <property type="entry name" value="MCP/YpsA-like"/>
    <property type="match status" value="1"/>
</dbReference>
<accession>A0A7V6A472</accession>
<protein>
    <submittedName>
        <fullName evidence="1">TIGR00725 family protein</fullName>
    </submittedName>
</protein>
<name>A0A7V6A472_9BACT</name>
<evidence type="ECO:0000313" key="1">
    <source>
        <dbReference type="EMBL" id="HHS29641.1"/>
    </source>
</evidence>
<dbReference type="Gene3D" id="3.40.50.450">
    <property type="match status" value="1"/>
</dbReference>
<organism evidence="1">
    <name type="scientific">Desulfobacca acetoxidans</name>
    <dbReference type="NCBI Taxonomy" id="60893"/>
    <lineage>
        <taxon>Bacteria</taxon>
        <taxon>Pseudomonadati</taxon>
        <taxon>Thermodesulfobacteriota</taxon>
        <taxon>Desulfobaccia</taxon>
        <taxon>Desulfobaccales</taxon>
        <taxon>Desulfobaccaceae</taxon>
        <taxon>Desulfobacca</taxon>
    </lineage>
</organism>
<sequence length="160" mass="16207">MPGKQTTSYVAVIGGGEAAPEAAALAYEVGRELARKGAVVVCGGLGGVMEAAARGVQEAGGVSIGILPDPDRHRANPYLTYTIPTNLGHARNMVIVHSADAVIAIDGGYGTISEAAIALKLGKPVVALQNTWSLPHLQAAKTPGEAVSLLLKALHNGGLP</sequence>
<proteinExistence type="predicted"/>
<dbReference type="GO" id="GO:0005829">
    <property type="term" value="C:cytosol"/>
    <property type="evidence" value="ECO:0007669"/>
    <property type="project" value="TreeGrafter"/>
</dbReference>
<gene>
    <name evidence="1" type="ORF">ENV52_08075</name>
</gene>
<dbReference type="Pfam" id="PF18306">
    <property type="entry name" value="LDcluster4"/>
    <property type="match status" value="1"/>
</dbReference>